<organism evidence="1 2">
    <name type="scientific">Fusarium keratoplasticum</name>
    <dbReference type="NCBI Taxonomy" id="1328300"/>
    <lineage>
        <taxon>Eukaryota</taxon>
        <taxon>Fungi</taxon>
        <taxon>Dikarya</taxon>
        <taxon>Ascomycota</taxon>
        <taxon>Pezizomycotina</taxon>
        <taxon>Sordariomycetes</taxon>
        <taxon>Hypocreomycetidae</taxon>
        <taxon>Hypocreales</taxon>
        <taxon>Nectriaceae</taxon>
        <taxon>Fusarium</taxon>
        <taxon>Fusarium solani species complex</taxon>
    </lineage>
</organism>
<reference evidence="1" key="1">
    <citation type="submission" date="2022-06" db="EMBL/GenBank/DDBJ databases">
        <title>Fusarium solani species complex genomes reveal bases of compartmentalisation and animal pathogenesis.</title>
        <authorList>
            <person name="Tsai I.J."/>
        </authorList>
    </citation>
    <scope>NUCLEOTIDE SEQUENCE</scope>
    <source>
        <strain evidence="1">Fu6.1</strain>
    </source>
</reference>
<dbReference type="Proteomes" id="UP001065298">
    <property type="component" value="Chromosome 10"/>
</dbReference>
<protein>
    <submittedName>
        <fullName evidence="1">HET domain-containing protein</fullName>
    </submittedName>
</protein>
<proteinExistence type="predicted"/>
<dbReference type="EMBL" id="CM046512">
    <property type="protein sequence ID" value="KAI8654566.1"/>
    <property type="molecule type" value="Genomic_DNA"/>
</dbReference>
<gene>
    <name evidence="1" type="ORF">NCS57_01203100</name>
</gene>
<keyword evidence="2" id="KW-1185">Reference proteome</keyword>
<evidence type="ECO:0000313" key="1">
    <source>
        <dbReference type="EMBL" id="KAI8654566.1"/>
    </source>
</evidence>
<name>A0ACC0QJS7_9HYPO</name>
<evidence type="ECO:0000313" key="2">
    <source>
        <dbReference type="Proteomes" id="UP001065298"/>
    </source>
</evidence>
<accession>A0ACC0QJS7</accession>
<sequence length="607" mass="68086">MSNLLCDICNTIFKGPKREQSRAGGALAVVKHLKSPEQLQSGINTGCVVCTGLARRVASKSAGLETLGSFNSGYLLYDFGHPGHVTFLLTWEIDGEVENDALDFGLLSLSSDAELQHLCQPKSSGFESDATVQLMQKWLETCLGRHQKCAQRGKDIEEFQLPTRLLDIGLLGSKGCRLVLTDSNSISGEYLTLSHRWGSSPFLQLNSETMSALTAGIPIHELPATFQDAVFIAQQLGQDSREDWIREAPTMRHVYGFAIINIVAGHSNGPEDGLFPPRDLSSIESAIIGSKWDDQSETNYLLWDESALQDDFESAPLTQRGWVFQERLLAPRILQFGKRQVYWRCSELFANEAWPQGVRFATGEALRFGTDLDALDRKACMEIPPISKWRQVPVNTTSQEPVAVWERLVTQYSQTKLTFGEDKLVALSGVAKLFQQKFKDRYLAGIWWSPFARLLCWSRDDRQEKEARARPDYRAPSWSWASIDGPIYFTARIPAMLRTLLLEEYLVEVVDASVVPLGNDEMAQVQGGRMTVKARLYSFKVISQQEDQLKFEIDGKVTEGGEGTFVLDAELKDELEDQQLWIMPTMLATFMRPPLKARGELSFSGCM</sequence>
<comment type="caution">
    <text evidence="1">The sequence shown here is derived from an EMBL/GenBank/DDBJ whole genome shotgun (WGS) entry which is preliminary data.</text>
</comment>